<dbReference type="GO" id="GO:0004674">
    <property type="term" value="F:protein serine/threonine kinase activity"/>
    <property type="evidence" value="ECO:0007669"/>
    <property type="project" value="UniProtKB-KW"/>
</dbReference>
<dbReference type="InterPro" id="IPR017441">
    <property type="entry name" value="Protein_kinase_ATP_BS"/>
</dbReference>
<evidence type="ECO:0000256" key="2">
    <source>
        <dbReference type="ARBA" id="ARBA00022527"/>
    </source>
</evidence>
<reference evidence="25" key="1">
    <citation type="journal article" date="2019" name="Science">
        <title>Mutation of a bHLH transcription factor allowed almond domestication.</title>
        <authorList>
            <person name="Sanchez-Perez R."/>
            <person name="Pavan S."/>
            <person name="Mazzeo R."/>
            <person name="Moldovan C."/>
            <person name="Aiese Cigliano R."/>
            <person name="Del Cueto J."/>
            <person name="Ricciardi F."/>
            <person name="Lotti C."/>
            <person name="Ricciardi L."/>
            <person name="Dicenta F."/>
            <person name="Lopez-Marques R.L."/>
            <person name="Lindberg Moller B."/>
        </authorList>
    </citation>
    <scope>NUCLEOTIDE SEQUENCE</scope>
</reference>
<dbReference type="PANTHER" id="PTHR47976:SF27">
    <property type="entry name" value="RECEPTOR-LIKE SERINE_THREONINE-PROTEIN KINASE"/>
    <property type="match status" value="1"/>
</dbReference>
<evidence type="ECO:0000313" key="25">
    <source>
        <dbReference type="EMBL" id="BBH05554.1"/>
    </source>
</evidence>
<evidence type="ECO:0000256" key="21">
    <source>
        <dbReference type="SAM" id="SignalP"/>
    </source>
</evidence>
<keyword evidence="15" id="KW-0325">Glycoprotein</keyword>
<keyword evidence="8 18" id="KW-0547">Nucleotide-binding</keyword>
<dbReference type="Gene3D" id="1.10.510.10">
    <property type="entry name" value="Transferase(Phosphotransferase) domain 1"/>
    <property type="match status" value="1"/>
</dbReference>
<evidence type="ECO:0000256" key="18">
    <source>
        <dbReference type="PIRNR" id="PIRNR000641"/>
    </source>
</evidence>
<dbReference type="PIRSF" id="PIRSF000641">
    <property type="entry name" value="SRK"/>
    <property type="match status" value="1"/>
</dbReference>
<dbReference type="PROSITE" id="PS50927">
    <property type="entry name" value="BULB_LECTIN"/>
    <property type="match status" value="1"/>
</dbReference>
<evidence type="ECO:0000256" key="5">
    <source>
        <dbReference type="ARBA" id="ARBA00022692"/>
    </source>
</evidence>
<keyword evidence="11 20" id="KW-1133">Transmembrane helix</keyword>
<evidence type="ECO:0000256" key="10">
    <source>
        <dbReference type="ARBA" id="ARBA00022840"/>
    </source>
</evidence>
<evidence type="ECO:0000256" key="11">
    <source>
        <dbReference type="ARBA" id="ARBA00022989"/>
    </source>
</evidence>
<evidence type="ECO:0000256" key="9">
    <source>
        <dbReference type="ARBA" id="ARBA00022777"/>
    </source>
</evidence>
<evidence type="ECO:0000256" key="6">
    <source>
        <dbReference type="ARBA" id="ARBA00022729"/>
    </source>
</evidence>
<dbReference type="InterPro" id="IPR024171">
    <property type="entry name" value="SRK-like_kinase"/>
</dbReference>
<evidence type="ECO:0000256" key="3">
    <source>
        <dbReference type="ARBA" id="ARBA00022536"/>
    </source>
</evidence>
<dbReference type="Pfam" id="PF00069">
    <property type="entry name" value="Pkinase"/>
    <property type="match status" value="1"/>
</dbReference>
<keyword evidence="5 20" id="KW-0812">Transmembrane</keyword>
<evidence type="ECO:0000256" key="7">
    <source>
        <dbReference type="ARBA" id="ARBA00022734"/>
    </source>
</evidence>
<keyword evidence="2 18" id="KW-0723">Serine/threonine-protein kinase</keyword>
<evidence type="ECO:0000259" key="22">
    <source>
        <dbReference type="PROSITE" id="PS50011"/>
    </source>
</evidence>
<feature type="domain" description="Bulb-type lectin" evidence="23">
    <location>
        <begin position="28"/>
        <end position="154"/>
    </location>
</feature>
<dbReference type="FunFam" id="2.90.10.10:FF:000026">
    <property type="entry name" value="Serine/threonine-protein kinase"/>
    <property type="match status" value="1"/>
</dbReference>
<dbReference type="GO" id="GO:0005524">
    <property type="term" value="F:ATP binding"/>
    <property type="evidence" value="ECO:0007669"/>
    <property type="project" value="UniProtKB-UniRule"/>
</dbReference>
<dbReference type="SMART" id="SM00108">
    <property type="entry name" value="B_lectin"/>
    <property type="match status" value="1"/>
</dbReference>
<dbReference type="FunFam" id="1.10.510.10:FF:000237">
    <property type="entry name" value="G-type lectin S-receptor-like serine/threonine-protein kinase"/>
    <property type="match status" value="1"/>
</dbReference>
<dbReference type="InterPro" id="IPR003609">
    <property type="entry name" value="Pan_app"/>
</dbReference>
<feature type="domain" description="Protein kinase" evidence="22">
    <location>
        <begin position="528"/>
        <end position="802"/>
    </location>
</feature>
<dbReference type="InterPro" id="IPR000719">
    <property type="entry name" value="Prot_kinase_dom"/>
</dbReference>
<comment type="similarity">
    <text evidence="18">Belongs to the protein kinase superfamily. Ser/Thr protein kinase family.</text>
</comment>
<evidence type="ECO:0000259" key="23">
    <source>
        <dbReference type="PROSITE" id="PS50927"/>
    </source>
</evidence>
<evidence type="ECO:0000256" key="15">
    <source>
        <dbReference type="ARBA" id="ARBA00023180"/>
    </source>
</evidence>
<dbReference type="SMART" id="SM00220">
    <property type="entry name" value="S_TKc"/>
    <property type="match status" value="1"/>
</dbReference>
<keyword evidence="3" id="KW-0245">EGF-like domain</keyword>
<sequence>MAFSIRIVAFLLSVFSLGGEGARQNNSTQLISPGSSLFPISSRSSWPSPSGHFAFGFYKKGAGFAIGIWLVGTAKQTIVWTANRDDLPFTSNAMLQLTSDGKLVLSDRERQENLIVPTGTNSPTDSAASSASMLDSGNFVLYNERGDFIWESFNHPTDTLLGGQILPVWGSLFSSLSENDHSTGRFHLSMQPDGNLVLYSANSENSSADAYWDSGTYLQRQLQLYLNATGRLVLINSTSWEESSVLDYDESSKTNYKNGTIYRATVDVEGNFRLYSHEYDESTGKFQPSLFLWQALDDPCDVKGFCGLNSYCTFYDNQPNCLCLPGTDYADSDQRTLGCLRNYTEVKCNDGKENTSSYHMITMQNMVLEDMAYYEARMPTAEDCSRSCLEDCNCGAAVFKIGEEVFNSRPNVCVKQNLPLRYVRRDPKEYSTAVFKIGNSHNNTNLAIPLNPITTVVTDKKVIEQILVLTLALILFSCAALAVSGFYIFKIRLLRYKRLTEINGDLGLADEELTLRAFSFNELRRATNGFKEELGKGSFGAVYKGTLNKGKKIIAVKRLEKLVEEGEREFRAEMQAIVRTHHKNLVRLLGYSAEDSKRLLVYEYMSNGSLADLLFRNEWHPAWSERVTIALDVARGLLYLHEECKAPIIHCDIKPQNILMDEFWNAKISDFGLAKLLMPDQTRTFTGIRGTRGYLAPEWQKNTPISVKADVYSYGIVLLEIVCCRRNMDVNVRAEEIILSTWVYKCFVGRELHKLVGGEEVGKKTLENMVKVGLWCIQDEPALRPSMKSVVLMLQGITDIAIPPCPTATSM</sequence>
<evidence type="ECO:0000256" key="8">
    <source>
        <dbReference type="ARBA" id="ARBA00022741"/>
    </source>
</evidence>
<keyword evidence="14 25" id="KW-0675">Receptor</keyword>
<name>A0A4Y1RMN3_PRUDU</name>
<proteinExistence type="inferred from homology"/>
<comment type="subcellular location">
    <subcellularLocation>
        <location evidence="1">Membrane</location>
        <topology evidence="1">Single-pass type I membrane protein</topology>
    </subcellularLocation>
</comment>
<dbReference type="PROSITE" id="PS50948">
    <property type="entry name" value="PAN"/>
    <property type="match status" value="1"/>
</dbReference>
<evidence type="ECO:0000256" key="4">
    <source>
        <dbReference type="ARBA" id="ARBA00022679"/>
    </source>
</evidence>
<keyword evidence="13" id="KW-1015">Disulfide bond</keyword>
<dbReference type="InterPro" id="IPR001480">
    <property type="entry name" value="Bulb-type_lectin_dom"/>
</dbReference>
<dbReference type="EC" id="2.7.11.1" evidence="18"/>
<evidence type="ECO:0000256" key="13">
    <source>
        <dbReference type="ARBA" id="ARBA00023157"/>
    </source>
</evidence>
<keyword evidence="10 18" id="KW-0067">ATP-binding</keyword>
<dbReference type="SUPFAM" id="SSF51110">
    <property type="entry name" value="alpha-D-mannose-specific plant lectins"/>
    <property type="match status" value="2"/>
</dbReference>
<dbReference type="CDD" id="cd00028">
    <property type="entry name" value="B_lectin"/>
    <property type="match status" value="1"/>
</dbReference>
<keyword evidence="6 21" id="KW-0732">Signal</keyword>
<evidence type="ECO:0000259" key="24">
    <source>
        <dbReference type="PROSITE" id="PS50948"/>
    </source>
</evidence>
<comment type="catalytic activity">
    <reaction evidence="16 18">
        <text>L-threonyl-[protein] + ATP = O-phospho-L-threonyl-[protein] + ADP + H(+)</text>
        <dbReference type="Rhea" id="RHEA:46608"/>
        <dbReference type="Rhea" id="RHEA-COMP:11060"/>
        <dbReference type="Rhea" id="RHEA-COMP:11605"/>
        <dbReference type="ChEBI" id="CHEBI:15378"/>
        <dbReference type="ChEBI" id="CHEBI:30013"/>
        <dbReference type="ChEBI" id="CHEBI:30616"/>
        <dbReference type="ChEBI" id="CHEBI:61977"/>
        <dbReference type="ChEBI" id="CHEBI:456216"/>
        <dbReference type="EC" id="2.7.11.1"/>
    </reaction>
</comment>
<dbReference type="InterPro" id="IPR036426">
    <property type="entry name" value="Bulb-type_lectin_dom_sf"/>
</dbReference>
<evidence type="ECO:0000256" key="19">
    <source>
        <dbReference type="PROSITE-ProRule" id="PRU10141"/>
    </source>
</evidence>
<feature type="chain" id="PRO_5021199883" description="Receptor-like serine/threonine-protein kinase" evidence="21">
    <location>
        <begin position="22"/>
        <end position="811"/>
    </location>
</feature>
<feature type="binding site" evidence="19">
    <location>
        <position position="557"/>
    </location>
    <ligand>
        <name>ATP</name>
        <dbReference type="ChEBI" id="CHEBI:30616"/>
    </ligand>
</feature>
<dbReference type="Pfam" id="PF01453">
    <property type="entry name" value="B_lectin"/>
    <property type="match status" value="1"/>
</dbReference>
<feature type="domain" description="Apple" evidence="24">
    <location>
        <begin position="348"/>
        <end position="439"/>
    </location>
</feature>
<dbReference type="CDD" id="cd14066">
    <property type="entry name" value="STKc_IRAK"/>
    <property type="match status" value="1"/>
</dbReference>
<evidence type="ECO:0000256" key="1">
    <source>
        <dbReference type="ARBA" id="ARBA00004479"/>
    </source>
</evidence>
<evidence type="ECO:0000256" key="14">
    <source>
        <dbReference type="ARBA" id="ARBA00023170"/>
    </source>
</evidence>
<gene>
    <name evidence="25" type="ORF">Prudu_016982</name>
</gene>
<dbReference type="InterPro" id="IPR008271">
    <property type="entry name" value="Ser/Thr_kinase_AS"/>
</dbReference>
<dbReference type="InterPro" id="IPR011009">
    <property type="entry name" value="Kinase-like_dom_sf"/>
</dbReference>
<dbReference type="SUPFAM" id="SSF56112">
    <property type="entry name" value="Protein kinase-like (PK-like)"/>
    <property type="match status" value="1"/>
</dbReference>
<dbReference type="FunFam" id="3.30.200.20:FF:000059">
    <property type="entry name" value="S-receptor-like serine/threonine-protein kinase"/>
    <property type="match status" value="1"/>
</dbReference>
<evidence type="ECO:0000256" key="12">
    <source>
        <dbReference type="ARBA" id="ARBA00023136"/>
    </source>
</evidence>
<dbReference type="GO" id="GO:0030246">
    <property type="term" value="F:carbohydrate binding"/>
    <property type="evidence" value="ECO:0007669"/>
    <property type="project" value="UniProtKB-KW"/>
</dbReference>
<dbReference type="PROSITE" id="PS00108">
    <property type="entry name" value="PROTEIN_KINASE_ST"/>
    <property type="match status" value="1"/>
</dbReference>
<evidence type="ECO:0000256" key="16">
    <source>
        <dbReference type="ARBA" id="ARBA00047899"/>
    </source>
</evidence>
<keyword evidence="4 18" id="KW-0808">Transferase</keyword>
<accession>A0A4Y1RMN3</accession>
<protein>
    <recommendedName>
        <fullName evidence="18">Receptor-like serine/threonine-protein kinase</fullName>
        <ecNumber evidence="18">2.7.11.1</ecNumber>
    </recommendedName>
</protein>
<comment type="catalytic activity">
    <reaction evidence="17 18">
        <text>L-seryl-[protein] + ATP = O-phospho-L-seryl-[protein] + ADP + H(+)</text>
        <dbReference type="Rhea" id="RHEA:17989"/>
        <dbReference type="Rhea" id="RHEA-COMP:9863"/>
        <dbReference type="Rhea" id="RHEA-COMP:11604"/>
        <dbReference type="ChEBI" id="CHEBI:15378"/>
        <dbReference type="ChEBI" id="CHEBI:29999"/>
        <dbReference type="ChEBI" id="CHEBI:30616"/>
        <dbReference type="ChEBI" id="CHEBI:83421"/>
        <dbReference type="ChEBI" id="CHEBI:456216"/>
        <dbReference type="EC" id="2.7.11.1"/>
    </reaction>
</comment>
<dbReference type="GO" id="GO:0106310">
    <property type="term" value="F:protein serine kinase activity"/>
    <property type="evidence" value="ECO:0007669"/>
    <property type="project" value="RHEA"/>
</dbReference>
<dbReference type="Gene3D" id="3.30.200.20">
    <property type="entry name" value="Phosphorylase Kinase, domain 1"/>
    <property type="match status" value="1"/>
</dbReference>
<dbReference type="PANTHER" id="PTHR47976">
    <property type="entry name" value="G-TYPE LECTIN S-RECEPTOR-LIKE SERINE/THREONINE-PROTEIN KINASE SD2-5"/>
    <property type="match status" value="1"/>
</dbReference>
<dbReference type="InterPro" id="IPR051343">
    <property type="entry name" value="G-type_lectin_kinases/EP1-like"/>
</dbReference>
<dbReference type="GO" id="GO:0016020">
    <property type="term" value="C:membrane"/>
    <property type="evidence" value="ECO:0007669"/>
    <property type="project" value="UniProtKB-SubCell"/>
</dbReference>
<feature type="signal peptide" evidence="21">
    <location>
        <begin position="1"/>
        <end position="21"/>
    </location>
</feature>
<evidence type="ECO:0000256" key="17">
    <source>
        <dbReference type="ARBA" id="ARBA00048679"/>
    </source>
</evidence>
<dbReference type="Gene3D" id="2.90.10.10">
    <property type="entry name" value="Bulb-type lectin domain"/>
    <property type="match status" value="2"/>
</dbReference>
<dbReference type="PROSITE" id="PS50011">
    <property type="entry name" value="PROTEIN_KINASE_DOM"/>
    <property type="match status" value="1"/>
</dbReference>
<dbReference type="AlphaFoldDB" id="A0A4Y1RMN3"/>
<feature type="transmembrane region" description="Helical" evidence="20">
    <location>
        <begin position="466"/>
        <end position="489"/>
    </location>
</feature>
<keyword evidence="7" id="KW-0430">Lectin</keyword>
<dbReference type="EMBL" id="AP019302">
    <property type="protein sequence ID" value="BBH05554.1"/>
    <property type="molecule type" value="Genomic_DNA"/>
</dbReference>
<keyword evidence="9 18" id="KW-0418">Kinase</keyword>
<organism evidence="25">
    <name type="scientific">Prunus dulcis</name>
    <name type="common">Almond</name>
    <name type="synonym">Amygdalus dulcis</name>
    <dbReference type="NCBI Taxonomy" id="3755"/>
    <lineage>
        <taxon>Eukaryota</taxon>
        <taxon>Viridiplantae</taxon>
        <taxon>Streptophyta</taxon>
        <taxon>Embryophyta</taxon>
        <taxon>Tracheophyta</taxon>
        <taxon>Spermatophyta</taxon>
        <taxon>Magnoliopsida</taxon>
        <taxon>eudicotyledons</taxon>
        <taxon>Gunneridae</taxon>
        <taxon>Pentapetalae</taxon>
        <taxon>rosids</taxon>
        <taxon>fabids</taxon>
        <taxon>Rosales</taxon>
        <taxon>Rosaceae</taxon>
        <taxon>Amygdaloideae</taxon>
        <taxon>Amygdaleae</taxon>
        <taxon>Prunus</taxon>
    </lineage>
</organism>
<dbReference type="PROSITE" id="PS00107">
    <property type="entry name" value="PROTEIN_KINASE_ATP"/>
    <property type="match status" value="1"/>
</dbReference>
<evidence type="ECO:0000256" key="20">
    <source>
        <dbReference type="SAM" id="Phobius"/>
    </source>
</evidence>
<keyword evidence="12 20" id="KW-0472">Membrane</keyword>